<sequence>MPTLRQDLLEEIISVLNVPDNQQETMKSLKRFMDSGKEPFEAVLKYFSNVNSVAVHDDHLTVVSFFFFVTGKR</sequence>
<proteinExistence type="predicted"/>
<protein>
    <submittedName>
        <fullName evidence="2">Uncharacterized protein</fullName>
    </submittedName>
</protein>
<keyword evidence="1" id="KW-1185">Reference proteome</keyword>
<accession>A0A914Y0D7</accession>
<reference evidence="2" key="1">
    <citation type="submission" date="2022-11" db="UniProtKB">
        <authorList>
            <consortium name="WormBaseParasite"/>
        </authorList>
    </citation>
    <scope>IDENTIFICATION</scope>
</reference>
<dbReference type="AlphaFoldDB" id="A0A914Y0D7"/>
<dbReference type="Proteomes" id="UP000887577">
    <property type="component" value="Unplaced"/>
</dbReference>
<evidence type="ECO:0000313" key="2">
    <source>
        <dbReference type="WBParaSite" id="PSU_v2.g11335.t1"/>
    </source>
</evidence>
<dbReference type="WBParaSite" id="PSU_v2.g11335.t1">
    <property type="protein sequence ID" value="PSU_v2.g11335.t1"/>
    <property type="gene ID" value="PSU_v2.g11335"/>
</dbReference>
<organism evidence="1 2">
    <name type="scientific">Panagrolaimus superbus</name>
    <dbReference type="NCBI Taxonomy" id="310955"/>
    <lineage>
        <taxon>Eukaryota</taxon>
        <taxon>Metazoa</taxon>
        <taxon>Ecdysozoa</taxon>
        <taxon>Nematoda</taxon>
        <taxon>Chromadorea</taxon>
        <taxon>Rhabditida</taxon>
        <taxon>Tylenchina</taxon>
        <taxon>Panagrolaimomorpha</taxon>
        <taxon>Panagrolaimoidea</taxon>
        <taxon>Panagrolaimidae</taxon>
        <taxon>Panagrolaimus</taxon>
    </lineage>
</organism>
<evidence type="ECO:0000313" key="1">
    <source>
        <dbReference type="Proteomes" id="UP000887577"/>
    </source>
</evidence>
<name>A0A914Y0D7_9BILA</name>